<dbReference type="Gramene" id="OB08G13020.1">
    <property type="protein sequence ID" value="OB08G13020.1"/>
    <property type="gene ID" value="OB08G13020"/>
</dbReference>
<name>J3MQC3_ORYBR</name>
<evidence type="ECO:0000313" key="1">
    <source>
        <dbReference type="EnsemblPlants" id="OB08G13020.1"/>
    </source>
</evidence>
<reference evidence="1" key="2">
    <citation type="submission" date="2013-04" db="UniProtKB">
        <authorList>
            <consortium name="EnsemblPlants"/>
        </authorList>
    </citation>
    <scope>IDENTIFICATION</scope>
</reference>
<sequence>MTSPLGILARYTVPDDPAPTMPSLPSTQRATSSAVKLSLWNAVMRHGPTTTLGCPPPPEPVASVAAVSSPRKCSQRAVPASTAIPANATATADAHSAAVCRAALPPSAASGDGSAGARWLKDTSNVSSVVQLVNADGTVPVSAFQDRSTSVIDGSAAIAAGISPVSSLCCSLKLTSLLQLPMSPGIPPLSAFPVNSSLYKFAHPVAPNAGSSPTNAHLLAAKTCSFGARHAMYGSEPPTGLPETLKYSRLVEATRSAGMPPVSELELRSMYVRF</sequence>
<keyword evidence="2" id="KW-1185">Reference proteome</keyword>
<dbReference type="HOGENOM" id="CLU_1016969_0_0_1"/>
<dbReference type="AlphaFoldDB" id="J3MQC3"/>
<evidence type="ECO:0000313" key="2">
    <source>
        <dbReference type="Proteomes" id="UP000006038"/>
    </source>
</evidence>
<organism evidence="1">
    <name type="scientific">Oryza brachyantha</name>
    <name type="common">malo sina</name>
    <dbReference type="NCBI Taxonomy" id="4533"/>
    <lineage>
        <taxon>Eukaryota</taxon>
        <taxon>Viridiplantae</taxon>
        <taxon>Streptophyta</taxon>
        <taxon>Embryophyta</taxon>
        <taxon>Tracheophyta</taxon>
        <taxon>Spermatophyta</taxon>
        <taxon>Magnoliopsida</taxon>
        <taxon>Liliopsida</taxon>
        <taxon>Poales</taxon>
        <taxon>Poaceae</taxon>
        <taxon>BOP clade</taxon>
        <taxon>Oryzoideae</taxon>
        <taxon>Oryzeae</taxon>
        <taxon>Oryzinae</taxon>
        <taxon>Oryza</taxon>
    </lineage>
</organism>
<dbReference type="Proteomes" id="UP000006038">
    <property type="component" value="Chromosome 8"/>
</dbReference>
<proteinExistence type="predicted"/>
<dbReference type="EnsemblPlants" id="OB08G13020.1">
    <property type="protein sequence ID" value="OB08G13020.1"/>
    <property type="gene ID" value="OB08G13020"/>
</dbReference>
<reference evidence="1" key="1">
    <citation type="journal article" date="2013" name="Nat. Commun.">
        <title>Whole-genome sequencing of Oryza brachyantha reveals mechanisms underlying Oryza genome evolution.</title>
        <authorList>
            <person name="Chen J."/>
            <person name="Huang Q."/>
            <person name="Gao D."/>
            <person name="Wang J."/>
            <person name="Lang Y."/>
            <person name="Liu T."/>
            <person name="Li B."/>
            <person name="Bai Z."/>
            <person name="Luis Goicoechea J."/>
            <person name="Liang C."/>
            <person name="Chen C."/>
            <person name="Zhang W."/>
            <person name="Sun S."/>
            <person name="Liao Y."/>
            <person name="Zhang X."/>
            <person name="Yang L."/>
            <person name="Song C."/>
            <person name="Wang M."/>
            <person name="Shi J."/>
            <person name="Liu G."/>
            <person name="Liu J."/>
            <person name="Zhou H."/>
            <person name="Zhou W."/>
            <person name="Yu Q."/>
            <person name="An N."/>
            <person name="Chen Y."/>
            <person name="Cai Q."/>
            <person name="Wang B."/>
            <person name="Liu B."/>
            <person name="Min J."/>
            <person name="Huang Y."/>
            <person name="Wu H."/>
            <person name="Li Z."/>
            <person name="Zhang Y."/>
            <person name="Yin Y."/>
            <person name="Song W."/>
            <person name="Jiang J."/>
            <person name="Jackson S.A."/>
            <person name="Wing R.A."/>
            <person name="Wang J."/>
            <person name="Chen M."/>
        </authorList>
    </citation>
    <scope>NUCLEOTIDE SEQUENCE [LARGE SCALE GENOMIC DNA]</scope>
    <source>
        <strain evidence="1">cv. IRGC 101232</strain>
    </source>
</reference>
<protein>
    <submittedName>
        <fullName evidence="1">Uncharacterized protein</fullName>
    </submittedName>
</protein>
<accession>J3MQC3</accession>